<dbReference type="PRINTS" id="PR01692">
    <property type="entry name" value="LIPOCALINIMR"/>
</dbReference>
<evidence type="ECO:0000256" key="1">
    <source>
        <dbReference type="ARBA" id="ARBA00010487"/>
    </source>
</evidence>
<proteinExistence type="inferred from homology"/>
<evidence type="ECO:0000313" key="3">
    <source>
        <dbReference type="Ensembl" id="ENSOSIP00000008995.1"/>
    </source>
</evidence>
<feature type="transmembrane region" description="Helical" evidence="2">
    <location>
        <begin position="370"/>
        <end position="390"/>
    </location>
</feature>
<dbReference type="Pfam" id="PF04791">
    <property type="entry name" value="LMBR1"/>
    <property type="match status" value="2"/>
</dbReference>
<organism evidence="3 4">
    <name type="scientific">Oryzias sinensis</name>
    <name type="common">Chinese medaka</name>
    <dbReference type="NCBI Taxonomy" id="183150"/>
    <lineage>
        <taxon>Eukaryota</taxon>
        <taxon>Metazoa</taxon>
        <taxon>Chordata</taxon>
        <taxon>Craniata</taxon>
        <taxon>Vertebrata</taxon>
        <taxon>Euteleostomi</taxon>
        <taxon>Actinopterygii</taxon>
        <taxon>Neopterygii</taxon>
        <taxon>Teleostei</taxon>
        <taxon>Neoteleostei</taxon>
        <taxon>Acanthomorphata</taxon>
        <taxon>Ovalentaria</taxon>
        <taxon>Atherinomorphae</taxon>
        <taxon>Beloniformes</taxon>
        <taxon>Adrianichthyidae</taxon>
        <taxon>Oryziinae</taxon>
        <taxon>Oryzias</taxon>
    </lineage>
</organism>
<dbReference type="GO" id="GO:0004888">
    <property type="term" value="F:transmembrane signaling receptor activity"/>
    <property type="evidence" value="ECO:0007669"/>
    <property type="project" value="TreeGrafter"/>
</dbReference>
<dbReference type="GO" id="GO:0007165">
    <property type="term" value="P:signal transduction"/>
    <property type="evidence" value="ECO:0007669"/>
    <property type="project" value="TreeGrafter"/>
</dbReference>
<reference evidence="3" key="2">
    <citation type="submission" date="2025-09" db="UniProtKB">
        <authorList>
            <consortium name="Ensembl"/>
        </authorList>
    </citation>
    <scope>IDENTIFICATION</scope>
</reference>
<feature type="transmembrane region" description="Helical" evidence="2">
    <location>
        <begin position="58"/>
        <end position="82"/>
    </location>
</feature>
<feature type="transmembrane region" description="Helical" evidence="2">
    <location>
        <begin position="410"/>
        <end position="433"/>
    </location>
</feature>
<feature type="transmembrane region" description="Helical" evidence="2">
    <location>
        <begin position="191"/>
        <end position="210"/>
    </location>
</feature>
<dbReference type="Ensembl" id="ENSOSIT00000009588.1">
    <property type="protein sequence ID" value="ENSOSIP00000008995.1"/>
    <property type="gene ID" value="ENSOSIG00000003639.1"/>
</dbReference>
<keyword evidence="4" id="KW-1185">Reference proteome</keyword>
<feature type="transmembrane region" description="Helical" evidence="2">
    <location>
        <begin position="150"/>
        <end position="171"/>
    </location>
</feature>
<sequence>MEEDDVTIREQNFHSQVREYIICFLLFAVLYIVSYCIITRYKRKSDEHEDEDAVVNRISLYLCTFTLAVSGGAVFLLPFSIISNEILLSFPRNYYIQWLNGSLIHGLWNLVSLFSNLCLFVLMPFAYFFLESEGFAGSKKGIRARVLETFVMLFLLALLILGIVWVASALIDNDAASMESLYDLWEFYLPYLYSCISLMGGLLLLMCTPVGLSRMFAVMGQLLVKPTVSHGLSVLCGCLVVSREAFIHHHHQGLGVFFSWILLFSERRKKASGWEKNLLYPMVMLILLAGTTISVIMVALNILYLLVDETAMPKGSTDRGIGNASLSTFGVAQAVLEIILMFYLMVSSVVGFYSLRVFEGLTPRKDDTTMTTIIGCCVSILVLSSALPVMSRTLGMTRFDLLGDFGRFNWLGNFYIVLSYNLLFAVVTTLCLVRKFTSAIREELLKALDLIPLICFTKTHTGRHTLRNYC</sequence>
<keyword evidence="2" id="KW-0812">Transmembrane</keyword>
<dbReference type="InterPro" id="IPR008075">
    <property type="entry name" value="LIMR"/>
</dbReference>
<dbReference type="PANTHER" id="PTHR12625">
    <property type="entry name" value="LIPOCALIN-1 INTERACTING MEMBRANE RECEPTOR LIMR"/>
    <property type="match status" value="1"/>
</dbReference>
<feature type="transmembrane region" description="Helical" evidence="2">
    <location>
        <begin position="338"/>
        <end position="358"/>
    </location>
</feature>
<keyword evidence="2" id="KW-1133">Transmembrane helix</keyword>
<feature type="transmembrane region" description="Helical" evidence="2">
    <location>
        <begin position="20"/>
        <end position="38"/>
    </location>
</feature>
<dbReference type="AlphaFoldDB" id="A0A8C8DIY2"/>
<dbReference type="GO" id="GO:0005886">
    <property type="term" value="C:plasma membrane"/>
    <property type="evidence" value="ECO:0007669"/>
    <property type="project" value="TreeGrafter"/>
</dbReference>
<dbReference type="PANTHER" id="PTHR12625:SF1">
    <property type="entry name" value="LIMB REGION 1 PROTEIN HOMOLOG"/>
    <property type="match status" value="1"/>
</dbReference>
<feature type="transmembrane region" description="Helical" evidence="2">
    <location>
        <begin position="278"/>
        <end position="307"/>
    </location>
</feature>
<evidence type="ECO:0000256" key="2">
    <source>
        <dbReference type="SAM" id="Phobius"/>
    </source>
</evidence>
<reference evidence="3" key="1">
    <citation type="submission" date="2025-08" db="UniProtKB">
        <authorList>
            <consortium name="Ensembl"/>
        </authorList>
    </citation>
    <scope>IDENTIFICATION</scope>
</reference>
<accession>A0A8C8DIY2</accession>
<name>A0A8C8DIY2_9TELE</name>
<dbReference type="GeneTree" id="ENSGT00390000007809"/>
<feature type="transmembrane region" description="Helical" evidence="2">
    <location>
        <begin position="102"/>
        <end position="130"/>
    </location>
</feature>
<dbReference type="Proteomes" id="UP000694383">
    <property type="component" value="Unplaced"/>
</dbReference>
<dbReference type="InterPro" id="IPR006876">
    <property type="entry name" value="LMBR1-like_membr_prot"/>
</dbReference>
<protein>
    <submittedName>
        <fullName evidence="3">Limb development membrane protein 1</fullName>
    </submittedName>
</protein>
<evidence type="ECO:0000313" key="4">
    <source>
        <dbReference type="Proteomes" id="UP000694383"/>
    </source>
</evidence>
<keyword evidence="2" id="KW-0472">Membrane</keyword>
<comment type="similarity">
    <text evidence="1">Belongs to the LIMR family.</text>
</comment>